<dbReference type="OrthoDB" id="9811531at2"/>
<evidence type="ECO:0000313" key="2">
    <source>
        <dbReference type="Proteomes" id="UP000306409"/>
    </source>
</evidence>
<gene>
    <name evidence="1" type="ORF">EHE19_008485</name>
</gene>
<dbReference type="PANTHER" id="PTHR39450:SF1">
    <property type="entry name" value="DUF1667 DOMAIN-CONTAINING PROTEIN"/>
    <property type="match status" value="1"/>
</dbReference>
<dbReference type="SUPFAM" id="SSF160148">
    <property type="entry name" value="CPE0013-like"/>
    <property type="match status" value="1"/>
</dbReference>
<keyword evidence="2" id="KW-1185">Reference proteome</keyword>
<proteinExistence type="predicted"/>
<dbReference type="Pfam" id="PF07892">
    <property type="entry name" value="DUF1667"/>
    <property type="match status" value="1"/>
</dbReference>
<dbReference type="KEGG" id="rher:EHE19_008485"/>
<dbReference type="InterPro" id="IPR036593">
    <property type="entry name" value="CPE0013-like_sf"/>
</dbReference>
<dbReference type="PANTHER" id="PTHR39450">
    <property type="entry name" value="MOLYBDOPTERIN OXIDOREDUCTASE, 4FE-4S CLUSTER-BINDING SUBUNIT"/>
    <property type="match status" value="1"/>
</dbReference>
<dbReference type="EMBL" id="CP061336">
    <property type="protein sequence ID" value="QNU68423.1"/>
    <property type="molecule type" value="Genomic_DNA"/>
</dbReference>
<evidence type="ECO:0000313" key="1">
    <source>
        <dbReference type="EMBL" id="QNU68423.1"/>
    </source>
</evidence>
<protein>
    <submittedName>
        <fullName evidence="1">DUF1667 domain-containing protein</fullName>
    </submittedName>
</protein>
<dbReference type="InterPro" id="IPR012460">
    <property type="entry name" value="DUF1667"/>
</dbReference>
<accession>A0A4U7JLE2</accession>
<dbReference type="RefSeq" id="WP_137696350.1">
    <property type="nucleotide sequence ID" value="NZ_CP061336.1"/>
</dbReference>
<dbReference type="Proteomes" id="UP000306409">
    <property type="component" value="Chromosome"/>
</dbReference>
<dbReference type="Gene3D" id="3.10.530.10">
    <property type="entry name" value="CPE0013-like"/>
    <property type="match status" value="1"/>
</dbReference>
<organism evidence="1 2">
    <name type="scientific">Ruminiclostridium herbifermentans</name>
    <dbReference type="NCBI Taxonomy" id="2488810"/>
    <lineage>
        <taxon>Bacteria</taxon>
        <taxon>Bacillati</taxon>
        <taxon>Bacillota</taxon>
        <taxon>Clostridia</taxon>
        <taxon>Eubacteriales</taxon>
        <taxon>Oscillospiraceae</taxon>
        <taxon>Ruminiclostridium</taxon>
    </lineage>
</organism>
<reference evidence="1 2" key="1">
    <citation type="submission" date="2020-09" db="EMBL/GenBank/DDBJ databases">
        <title>Characterization and genome sequencing of Ruminiclostridium sp. nov. MA18.</title>
        <authorList>
            <person name="Rettenmaier R."/>
            <person name="Kowollik M.-L."/>
            <person name="Liebl W."/>
            <person name="Zverlov V."/>
        </authorList>
    </citation>
    <scope>NUCLEOTIDE SEQUENCE [LARGE SCALE GENOMIC DNA]</scope>
    <source>
        <strain evidence="1 2">MA18</strain>
    </source>
</reference>
<dbReference type="AlphaFoldDB" id="A0A4U7JLE2"/>
<name>A0A4U7JLE2_9FIRM</name>
<sequence length="124" mass="13738">MSNNREIVCIVCPNGCRMNVQIDANNKVSLVENALCEKGKAYAIDEIQFPKRSLTSTIRVIDGELPLVSVRSDKPIPKEKIQCALAELRKIELKAPVEFHQVVISDLFGTGVNIITTKGVMNRT</sequence>